<keyword evidence="4" id="KW-1185">Reference proteome</keyword>
<feature type="compositionally biased region" description="Low complexity" evidence="1">
    <location>
        <begin position="344"/>
        <end position="355"/>
    </location>
</feature>
<evidence type="ECO:0000313" key="3">
    <source>
        <dbReference type="EMBL" id="GJT65867.1"/>
    </source>
</evidence>
<accession>A0ABQ5FR80</accession>
<comment type="caution">
    <text evidence="3">The sequence shown here is derived from an EMBL/GenBank/DDBJ whole genome shotgun (WGS) entry which is preliminary data.</text>
</comment>
<gene>
    <name evidence="3" type="ORF">Tco_1017347</name>
</gene>
<dbReference type="InterPro" id="IPR025312">
    <property type="entry name" value="DUF4216"/>
</dbReference>
<feature type="region of interest" description="Disordered" evidence="1">
    <location>
        <begin position="1"/>
        <end position="38"/>
    </location>
</feature>
<name>A0ABQ5FR80_9ASTR</name>
<evidence type="ECO:0000313" key="4">
    <source>
        <dbReference type="Proteomes" id="UP001151760"/>
    </source>
</evidence>
<reference evidence="3" key="2">
    <citation type="submission" date="2022-01" db="EMBL/GenBank/DDBJ databases">
        <authorList>
            <person name="Yamashiro T."/>
            <person name="Shiraishi A."/>
            <person name="Satake H."/>
            <person name="Nakayama K."/>
        </authorList>
    </citation>
    <scope>NUCLEOTIDE SEQUENCE</scope>
</reference>
<feature type="region of interest" description="Disordered" evidence="1">
    <location>
        <begin position="333"/>
        <end position="355"/>
    </location>
</feature>
<reference evidence="3" key="1">
    <citation type="journal article" date="2022" name="Int. J. Mol. Sci.">
        <title>Draft Genome of Tanacetum Coccineum: Genomic Comparison of Closely Related Tanacetum-Family Plants.</title>
        <authorList>
            <person name="Yamashiro T."/>
            <person name="Shiraishi A."/>
            <person name="Nakayama K."/>
            <person name="Satake H."/>
        </authorList>
    </citation>
    <scope>NUCLEOTIDE SEQUENCE</scope>
</reference>
<dbReference type="EMBL" id="BQNB010017666">
    <property type="protein sequence ID" value="GJT65867.1"/>
    <property type="molecule type" value="Genomic_DNA"/>
</dbReference>
<proteinExistence type="predicted"/>
<feature type="region of interest" description="Disordered" evidence="1">
    <location>
        <begin position="396"/>
        <end position="421"/>
    </location>
</feature>
<protein>
    <submittedName>
        <fullName evidence="3">Myc-type, basic helix-loop-helix domain-containing protein</fullName>
    </submittedName>
</protein>
<dbReference type="Proteomes" id="UP001151760">
    <property type="component" value="Unassembled WGS sequence"/>
</dbReference>
<dbReference type="PANTHER" id="PTHR48258">
    <property type="entry name" value="DUF4218 DOMAIN-CONTAINING PROTEIN-RELATED"/>
    <property type="match status" value="1"/>
</dbReference>
<sequence length="493" mass="55232">MLEPPPPPAAAATTGGSSKDRRQQQLKSTPVNPSQPQGYVAEEALTFCSRYLKDDVETRFNRLGRNDDGLPEEEPNKFQVFRSACKLTGRMKATRLTTDVRQAVVWFVLNNSPEVDADILAYREKSPDNVETNFPAWFNHKIREKKVNDGCSEELFSLACGPISTCTYPACIVNGVKFVVHERDILHTTQCSGVSTLGLDGEMYYGQLEEILELTYIGNRKVVLFRCKWFDTINPKNLTTRNRRSYIEHDIQHILTDREFHKNNQYILATQVTQVFYLEDLARQPRGWKVVEHVYHRDVAESDQDVIHGSSSSNVTLSVELTNFEHTDLSINSESTEVDASPVNDDNANANANEGNAEDDVYAHVLDDDDDVVVSDDDEVNPSTNVEEMACLAPRSHGGEKLVKSTRQPNRPVPPKTCQSSSLRIETGNASLRKAFRHNNQQPLTLGFDVDDLGTFHPIGDYASMLNSLMGETIRPKKPNPLAFASGRNSEAI</sequence>
<dbReference type="Pfam" id="PF13952">
    <property type="entry name" value="DUF4216"/>
    <property type="match status" value="1"/>
</dbReference>
<evidence type="ECO:0000256" key="1">
    <source>
        <dbReference type="SAM" id="MobiDB-lite"/>
    </source>
</evidence>
<feature type="compositionally biased region" description="Polar residues" evidence="1">
    <location>
        <begin position="25"/>
        <end position="37"/>
    </location>
</feature>
<feature type="domain" description="DUF4216" evidence="2">
    <location>
        <begin position="212"/>
        <end position="291"/>
    </location>
</feature>
<organism evidence="3 4">
    <name type="scientific">Tanacetum coccineum</name>
    <dbReference type="NCBI Taxonomy" id="301880"/>
    <lineage>
        <taxon>Eukaryota</taxon>
        <taxon>Viridiplantae</taxon>
        <taxon>Streptophyta</taxon>
        <taxon>Embryophyta</taxon>
        <taxon>Tracheophyta</taxon>
        <taxon>Spermatophyta</taxon>
        <taxon>Magnoliopsida</taxon>
        <taxon>eudicotyledons</taxon>
        <taxon>Gunneridae</taxon>
        <taxon>Pentapetalae</taxon>
        <taxon>asterids</taxon>
        <taxon>campanulids</taxon>
        <taxon>Asterales</taxon>
        <taxon>Asteraceae</taxon>
        <taxon>Asteroideae</taxon>
        <taxon>Anthemideae</taxon>
        <taxon>Anthemidinae</taxon>
        <taxon>Tanacetum</taxon>
    </lineage>
</organism>
<evidence type="ECO:0000259" key="2">
    <source>
        <dbReference type="Pfam" id="PF13952"/>
    </source>
</evidence>